<keyword evidence="2" id="KW-1185">Reference proteome</keyword>
<accession>A0A8X6QHU7</accession>
<dbReference type="EMBL" id="BMAW01127128">
    <property type="protein sequence ID" value="GFU19835.1"/>
    <property type="molecule type" value="Genomic_DNA"/>
</dbReference>
<gene>
    <name evidence="1" type="primary">NWD1</name>
    <name evidence="1" type="ORF">NPIL_419821</name>
</gene>
<sequence length="186" mass="20860">FVSNDPTVSQYMDVSSQENCVMDEESATNLQNLVDDVIFSVGRKNIHFFNVEWKEGGLDMGHREHRFYLEKFGNAIFTNIKVLVDEDIAATTPDWQNLPPRIRKPIQEVVRESQSHLSNSRQHLRALGVSQSLDSDCGALLQIQNLMLGQDDTCIRHSPVIVCGQDGSGKSTLLSQVRSLAQVFSL</sequence>
<dbReference type="InterPro" id="IPR052752">
    <property type="entry name" value="NACHT-WD_repeat"/>
</dbReference>
<dbReference type="PANTHER" id="PTHR19871">
    <property type="entry name" value="BETA TRANSDUCIN-RELATED PROTEIN"/>
    <property type="match status" value="1"/>
</dbReference>
<comment type="caution">
    <text evidence="1">The sequence shown here is derived from an EMBL/GenBank/DDBJ whole genome shotgun (WGS) entry which is preliminary data.</text>
</comment>
<evidence type="ECO:0000313" key="1">
    <source>
        <dbReference type="EMBL" id="GFU19835.1"/>
    </source>
</evidence>
<proteinExistence type="predicted"/>
<name>A0A8X6QHU7_NEPPI</name>
<feature type="non-terminal residue" evidence="1">
    <location>
        <position position="186"/>
    </location>
</feature>
<protein>
    <submittedName>
        <fullName evidence="1">NACHT domain-and WD repeat-containing protein 1</fullName>
    </submittedName>
</protein>
<dbReference type="AlphaFoldDB" id="A0A8X6QHU7"/>
<dbReference type="Proteomes" id="UP000887013">
    <property type="component" value="Unassembled WGS sequence"/>
</dbReference>
<reference evidence="1" key="1">
    <citation type="submission" date="2020-08" db="EMBL/GenBank/DDBJ databases">
        <title>Multicomponent nature underlies the extraordinary mechanical properties of spider dragline silk.</title>
        <authorList>
            <person name="Kono N."/>
            <person name="Nakamura H."/>
            <person name="Mori M."/>
            <person name="Yoshida Y."/>
            <person name="Ohtoshi R."/>
            <person name="Malay A.D."/>
            <person name="Moran D.A.P."/>
            <person name="Tomita M."/>
            <person name="Numata K."/>
            <person name="Arakawa K."/>
        </authorList>
    </citation>
    <scope>NUCLEOTIDE SEQUENCE</scope>
</reference>
<dbReference type="OrthoDB" id="10454917at2759"/>
<evidence type="ECO:0000313" key="2">
    <source>
        <dbReference type="Proteomes" id="UP000887013"/>
    </source>
</evidence>
<dbReference type="PANTHER" id="PTHR19871:SF28">
    <property type="entry name" value="AAA+ ATPASE DOMAIN-CONTAINING PROTEIN"/>
    <property type="match status" value="1"/>
</dbReference>
<organism evidence="1 2">
    <name type="scientific">Nephila pilipes</name>
    <name type="common">Giant wood spider</name>
    <name type="synonym">Nephila maculata</name>
    <dbReference type="NCBI Taxonomy" id="299642"/>
    <lineage>
        <taxon>Eukaryota</taxon>
        <taxon>Metazoa</taxon>
        <taxon>Ecdysozoa</taxon>
        <taxon>Arthropoda</taxon>
        <taxon>Chelicerata</taxon>
        <taxon>Arachnida</taxon>
        <taxon>Araneae</taxon>
        <taxon>Araneomorphae</taxon>
        <taxon>Entelegynae</taxon>
        <taxon>Araneoidea</taxon>
        <taxon>Nephilidae</taxon>
        <taxon>Nephila</taxon>
    </lineage>
</organism>